<evidence type="ECO:0000256" key="1">
    <source>
        <dbReference type="SAM" id="MobiDB-lite"/>
    </source>
</evidence>
<dbReference type="EMBL" id="AOFT01000004">
    <property type="protein sequence ID" value="EMR06872.1"/>
    <property type="molecule type" value="Genomic_DNA"/>
</dbReference>
<feature type="compositionally biased region" description="Low complexity" evidence="1">
    <location>
        <begin position="12"/>
        <end position="36"/>
    </location>
</feature>
<dbReference type="Proteomes" id="UP000011919">
    <property type="component" value="Unassembled WGS sequence"/>
</dbReference>
<protein>
    <submittedName>
        <fullName evidence="2">Uncharacterized protein</fullName>
    </submittedName>
</protein>
<accession>M7NI04</accession>
<sequence length="36" mass="3908">MTYFDIATPAASTEESTISYSYDSESNSVSYSNSDS</sequence>
<gene>
    <name evidence="2" type="ORF">C772_01008</name>
</gene>
<evidence type="ECO:0000313" key="3">
    <source>
        <dbReference type="Proteomes" id="UP000011919"/>
    </source>
</evidence>
<feature type="region of interest" description="Disordered" evidence="1">
    <location>
        <begin position="1"/>
        <end position="36"/>
    </location>
</feature>
<comment type="caution">
    <text evidence="2">The sequence shown here is derived from an EMBL/GenBank/DDBJ whole genome shotgun (WGS) entry which is preliminary data.</text>
</comment>
<dbReference type="AlphaFoldDB" id="M7NI04"/>
<evidence type="ECO:0000313" key="2">
    <source>
        <dbReference type="EMBL" id="EMR06872.1"/>
    </source>
</evidence>
<reference evidence="2 3" key="1">
    <citation type="journal article" date="2013" name="Genome Announc.">
        <title>Draft Genome Sequence of Bhargavaea cecembensis Strain DSE10T, Isolated from a Deep-Sea Sediment Sample Collected at a Depth of 5,904 m from the Chagos-Laccadive Ridge System in the Indian Ocean.</title>
        <authorList>
            <person name="Shivaji S."/>
            <person name="Ara S."/>
            <person name="Begum Z."/>
            <person name="Ruth M."/>
            <person name="Singh A."/>
            <person name="Kumar Pinnaka A."/>
        </authorList>
    </citation>
    <scope>NUCLEOTIDE SEQUENCE [LARGE SCALE GENOMIC DNA]</scope>
    <source>
        <strain evidence="2 3">DSE10</strain>
    </source>
</reference>
<dbReference type="STRING" id="1235279.C772_01008"/>
<organism evidence="2 3">
    <name type="scientific">Bhargavaea cecembensis DSE10</name>
    <dbReference type="NCBI Taxonomy" id="1235279"/>
    <lineage>
        <taxon>Bacteria</taxon>
        <taxon>Bacillati</taxon>
        <taxon>Bacillota</taxon>
        <taxon>Bacilli</taxon>
        <taxon>Bacillales</taxon>
        <taxon>Caryophanaceae</taxon>
        <taxon>Bhargavaea</taxon>
    </lineage>
</organism>
<keyword evidence="3" id="KW-1185">Reference proteome</keyword>
<name>M7NI04_9BACL</name>
<proteinExistence type="predicted"/>